<evidence type="ECO:0008006" key="4">
    <source>
        <dbReference type="Google" id="ProtNLM"/>
    </source>
</evidence>
<dbReference type="RefSeq" id="WP_212921020.1">
    <property type="nucleotide sequence ID" value="NZ_BORP01000004.1"/>
</dbReference>
<name>A0A919X9W1_9BACI</name>
<proteinExistence type="predicted"/>
<organism evidence="2 3">
    <name type="scientific">Ornithinibacillus bavariensis</name>
    <dbReference type="NCBI Taxonomy" id="545502"/>
    <lineage>
        <taxon>Bacteria</taxon>
        <taxon>Bacillati</taxon>
        <taxon>Bacillota</taxon>
        <taxon>Bacilli</taxon>
        <taxon>Bacillales</taxon>
        <taxon>Bacillaceae</taxon>
        <taxon>Ornithinibacillus</taxon>
    </lineage>
</organism>
<protein>
    <recommendedName>
        <fullName evidence="4">NDxxF motif lipoprotein</fullName>
    </recommendedName>
</protein>
<sequence length="209" mass="24105">MIRRLFISFLIVFILSACSHEENIHDSDDAENNNLSTEDVKVPSGIFTSEKQNSVIDEEEIRLSIKTYLDSHEELDQASIPFQEIIYEGKELNKNELEKLAKITKLTIENDENFANYIINNTLPDDYKEESERISNYITAYNDILYELGDILTDVTDSATKGEIPKINIGSIMNKMEVVNGREQKKIEEFLDKKNIKTKAFGREDLEKE</sequence>
<evidence type="ECO:0000313" key="3">
    <source>
        <dbReference type="Proteomes" id="UP000676917"/>
    </source>
</evidence>
<feature type="signal peptide" evidence="1">
    <location>
        <begin position="1"/>
        <end position="19"/>
    </location>
</feature>
<reference evidence="2" key="1">
    <citation type="submission" date="2021-03" db="EMBL/GenBank/DDBJ databases">
        <title>Antimicrobial resistance genes in bacteria isolated from Japanese honey, and their potential for conferring macrolide and lincosamide resistance in the American foulbrood pathogen Paenibacillus larvae.</title>
        <authorList>
            <person name="Okamoto M."/>
            <person name="Kumagai M."/>
            <person name="Kanamori H."/>
            <person name="Takamatsu D."/>
        </authorList>
    </citation>
    <scope>NUCLEOTIDE SEQUENCE</scope>
    <source>
        <strain evidence="2">J43TS3</strain>
    </source>
</reference>
<dbReference type="InterPro" id="IPR047903">
    <property type="entry name" value="NDxxF_lipo"/>
</dbReference>
<keyword evidence="3" id="KW-1185">Reference proteome</keyword>
<accession>A0A919X9W1</accession>
<keyword evidence="1" id="KW-0732">Signal</keyword>
<dbReference type="AlphaFoldDB" id="A0A919X9W1"/>
<evidence type="ECO:0000256" key="1">
    <source>
        <dbReference type="SAM" id="SignalP"/>
    </source>
</evidence>
<evidence type="ECO:0000313" key="2">
    <source>
        <dbReference type="EMBL" id="GIO27533.1"/>
    </source>
</evidence>
<dbReference type="PROSITE" id="PS51257">
    <property type="entry name" value="PROKAR_LIPOPROTEIN"/>
    <property type="match status" value="1"/>
</dbReference>
<gene>
    <name evidence="2" type="ORF">J43TS3_21440</name>
</gene>
<feature type="chain" id="PRO_5039389013" description="NDxxF motif lipoprotein" evidence="1">
    <location>
        <begin position="20"/>
        <end position="209"/>
    </location>
</feature>
<comment type="caution">
    <text evidence="2">The sequence shown here is derived from an EMBL/GenBank/DDBJ whole genome shotgun (WGS) entry which is preliminary data.</text>
</comment>
<dbReference type="EMBL" id="BORP01000004">
    <property type="protein sequence ID" value="GIO27533.1"/>
    <property type="molecule type" value="Genomic_DNA"/>
</dbReference>
<dbReference type="NCBIfam" id="NF033193">
    <property type="entry name" value="lipo_NDxxF"/>
    <property type="match status" value="1"/>
</dbReference>
<dbReference type="Proteomes" id="UP000676917">
    <property type="component" value="Unassembled WGS sequence"/>
</dbReference>